<dbReference type="GeneID" id="18244440"/>
<dbReference type="OMA" id="ACAMAKH"/>
<evidence type="ECO:0000259" key="6">
    <source>
        <dbReference type="Pfam" id="PF03847"/>
    </source>
</evidence>
<dbReference type="GO" id="GO:0046982">
    <property type="term" value="F:protein heterodimerization activity"/>
    <property type="evidence" value="ECO:0007669"/>
    <property type="project" value="InterPro"/>
</dbReference>
<dbReference type="RefSeq" id="XP_006682319.1">
    <property type="nucleotide sequence ID" value="XM_006682256.1"/>
</dbReference>
<evidence type="ECO:0000313" key="8">
    <source>
        <dbReference type="Proteomes" id="UP000007241"/>
    </source>
</evidence>
<dbReference type="HOGENOM" id="CLU_1326154_0_0_1"/>
<keyword evidence="4" id="KW-0804">Transcription</keyword>
<evidence type="ECO:0000256" key="5">
    <source>
        <dbReference type="ARBA" id="ARBA00023242"/>
    </source>
</evidence>
<dbReference type="GO" id="GO:0000124">
    <property type="term" value="C:SAGA complex"/>
    <property type="evidence" value="ECO:0007669"/>
    <property type="project" value="InterPro"/>
</dbReference>
<dbReference type="InterPro" id="IPR037794">
    <property type="entry name" value="TAF12"/>
</dbReference>
<organism evidence="7 8">
    <name type="scientific">Batrachochytrium dendrobatidis (strain JAM81 / FGSC 10211)</name>
    <name type="common">Frog chytrid fungus</name>
    <dbReference type="NCBI Taxonomy" id="684364"/>
    <lineage>
        <taxon>Eukaryota</taxon>
        <taxon>Fungi</taxon>
        <taxon>Fungi incertae sedis</taxon>
        <taxon>Chytridiomycota</taxon>
        <taxon>Chytridiomycota incertae sedis</taxon>
        <taxon>Chytridiomycetes</taxon>
        <taxon>Rhizophydiales</taxon>
        <taxon>Rhizophydiales incertae sedis</taxon>
        <taxon>Batrachochytrium</taxon>
    </lineage>
</organism>
<dbReference type="EMBL" id="GL882893">
    <property type="protein sequence ID" value="EGF77223.1"/>
    <property type="molecule type" value="Genomic_DNA"/>
</dbReference>
<dbReference type="GO" id="GO:0017025">
    <property type="term" value="F:TBP-class protein binding"/>
    <property type="evidence" value="ECO:0000318"/>
    <property type="project" value="GO_Central"/>
</dbReference>
<comment type="similarity">
    <text evidence="2">Belongs to the TAF12 family.</text>
</comment>
<feature type="domain" description="Transcription initiation factor TFIID subunit 12" evidence="6">
    <location>
        <begin position="88"/>
        <end position="155"/>
    </location>
</feature>
<dbReference type="Proteomes" id="UP000007241">
    <property type="component" value="Unassembled WGS sequence"/>
</dbReference>
<dbReference type="GO" id="GO:0051123">
    <property type="term" value="P:RNA polymerase II preinitiation complex assembly"/>
    <property type="evidence" value="ECO:0000318"/>
    <property type="project" value="GO_Central"/>
</dbReference>
<reference evidence="7 8" key="1">
    <citation type="submission" date="2009-12" db="EMBL/GenBank/DDBJ databases">
        <title>The draft genome of Batrachochytrium dendrobatidis.</title>
        <authorList>
            <consortium name="US DOE Joint Genome Institute (JGI-PGF)"/>
            <person name="Kuo A."/>
            <person name="Salamov A."/>
            <person name="Schmutz J."/>
            <person name="Lucas S."/>
            <person name="Pitluck S."/>
            <person name="Rosenblum E."/>
            <person name="Stajich J."/>
            <person name="Eisen M."/>
            <person name="Grigoriev I.V."/>
        </authorList>
    </citation>
    <scope>NUCLEOTIDE SEQUENCE [LARGE SCALE GENOMIC DNA]</scope>
    <source>
        <strain evidence="8">JAM81 / FGSC 10211</strain>
    </source>
</reference>
<accession>F4PC05</accession>
<keyword evidence="8" id="KW-1185">Reference proteome</keyword>
<dbReference type="OrthoDB" id="2193432at2759"/>
<sequence length="207" mass="22795">MHATSQSSFSNFNVPMANFHQQVLLQYAAMHAAASSSANSSVTAAAVAAVAGSLNSAGGIRPMGLRSAFSTLSSDSSLIDMSSQPLFSKDALRALMRQVDAEQKLDVDVEDLLLDVASDFVLKVAHSSCLLAKHRHSTTLELKDAQLHLDRNYDIRVPGFGEELPEITRRRKTGQRVHASRILHIRETIRKSSMIKRSERLRAKKRN</sequence>
<dbReference type="GO" id="GO:0003677">
    <property type="term" value="F:DNA binding"/>
    <property type="evidence" value="ECO:0000318"/>
    <property type="project" value="GO_Central"/>
</dbReference>
<dbReference type="GO" id="GO:0005669">
    <property type="term" value="C:transcription factor TFIID complex"/>
    <property type="evidence" value="ECO:0000318"/>
    <property type="project" value="GO_Central"/>
</dbReference>
<evidence type="ECO:0000256" key="2">
    <source>
        <dbReference type="ARBA" id="ARBA00007530"/>
    </source>
</evidence>
<keyword evidence="5" id="KW-0539">Nucleus</keyword>
<dbReference type="SUPFAM" id="SSF47113">
    <property type="entry name" value="Histone-fold"/>
    <property type="match status" value="1"/>
</dbReference>
<dbReference type="Gene3D" id="1.10.20.10">
    <property type="entry name" value="Histone, subunit A"/>
    <property type="match status" value="1"/>
</dbReference>
<name>F4PC05_BATDJ</name>
<dbReference type="AlphaFoldDB" id="F4PC05"/>
<evidence type="ECO:0000313" key="7">
    <source>
        <dbReference type="EMBL" id="EGF77223.1"/>
    </source>
</evidence>
<proteinExistence type="inferred from homology"/>
<dbReference type="Pfam" id="PF03847">
    <property type="entry name" value="TFIID_20kDa"/>
    <property type="match status" value="1"/>
</dbReference>
<dbReference type="InterPro" id="IPR003228">
    <property type="entry name" value="TFIID_TAF12_dom"/>
</dbReference>
<dbReference type="STRING" id="684364.F4PC05"/>
<dbReference type="CDD" id="cd07981">
    <property type="entry name" value="HFD_TAF12"/>
    <property type="match status" value="1"/>
</dbReference>
<protein>
    <recommendedName>
        <fullName evidence="6">Transcription initiation factor TFIID subunit 12 domain-containing protein</fullName>
    </recommendedName>
</protein>
<gene>
    <name evidence="7" type="ORF">BATDEDRAFT_91938</name>
</gene>
<dbReference type="PANTHER" id="PTHR12264">
    <property type="entry name" value="TRANSCRIPTION INITIATION FACTOR TFIID SUBUNIT 12"/>
    <property type="match status" value="1"/>
</dbReference>
<dbReference type="PANTHER" id="PTHR12264:SF21">
    <property type="entry name" value="TRANSCRIPTION INITIATION FACTOR TFIID SUBUNIT 12"/>
    <property type="match status" value="1"/>
</dbReference>
<evidence type="ECO:0000256" key="3">
    <source>
        <dbReference type="ARBA" id="ARBA00023015"/>
    </source>
</evidence>
<evidence type="ECO:0000256" key="1">
    <source>
        <dbReference type="ARBA" id="ARBA00004123"/>
    </source>
</evidence>
<dbReference type="InterPro" id="IPR009072">
    <property type="entry name" value="Histone-fold"/>
</dbReference>
<comment type="subcellular location">
    <subcellularLocation>
        <location evidence="1">Nucleus</location>
    </subcellularLocation>
</comment>
<evidence type="ECO:0000256" key="4">
    <source>
        <dbReference type="ARBA" id="ARBA00023163"/>
    </source>
</evidence>
<keyword evidence="3" id="KW-0805">Transcription regulation</keyword>
<dbReference type="InParanoid" id="F4PC05"/>